<comment type="subcellular location">
    <subcellularLocation>
        <location evidence="1">Endoplasmic reticulum membrane</location>
        <topology evidence="1">Multi-pass membrane protein</topology>
    </subcellularLocation>
</comment>
<feature type="transmembrane region" description="Helical" evidence="9">
    <location>
        <begin position="12"/>
        <end position="34"/>
    </location>
</feature>
<keyword evidence="3" id="KW-0337">GPI-anchor biosynthesis</keyword>
<dbReference type="GO" id="GO:0006506">
    <property type="term" value="P:GPI anchor biosynthetic process"/>
    <property type="evidence" value="ECO:0007669"/>
    <property type="project" value="UniProtKB-KW"/>
</dbReference>
<keyword evidence="11" id="KW-1185">Reference proteome</keyword>
<dbReference type="Proteomes" id="UP000286415">
    <property type="component" value="Unassembled WGS sequence"/>
</dbReference>
<reference evidence="10 11" key="1">
    <citation type="journal article" date="2018" name="Biotechnol. Adv.">
        <title>Improved genomic resources and new bioinformatic workflow for the carcinogenic parasite Clonorchis sinensis: Biotechnological implications.</title>
        <authorList>
            <person name="Wang D."/>
            <person name="Korhonen P.K."/>
            <person name="Gasser R.B."/>
            <person name="Young N.D."/>
        </authorList>
    </citation>
    <scope>NUCLEOTIDE SEQUENCE [LARGE SCALE GENOMIC DNA]</scope>
    <source>
        <strain evidence="10">Cs-k2</strain>
    </source>
</reference>
<accession>A0A8T1N0F1</accession>
<name>A0A8T1N0F1_CLOSI</name>
<keyword evidence="6 9" id="KW-1133">Transmembrane helix</keyword>
<evidence type="ECO:0000256" key="8">
    <source>
        <dbReference type="SAM" id="MobiDB-lite"/>
    </source>
</evidence>
<dbReference type="InterPro" id="IPR009580">
    <property type="entry name" value="GPI_biosynthesis_protein_Pig-F"/>
</dbReference>
<evidence type="ECO:0000256" key="7">
    <source>
        <dbReference type="ARBA" id="ARBA00023136"/>
    </source>
</evidence>
<evidence type="ECO:0000256" key="2">
    <source>
        <dbReference type="ARBA" id="ARBA00004687"/>
    </source>
</evidence>
<evidence type="ECO:0000313" key="10">
    <source>
        <dbReference type="EMBL" id="KAG5454602.1"/>
    </source>
</evidence>
<keyword evidence="5" id="KW-0256">Endoplasmic reticulum</keyword>
<evidence type="ECO:0000256" key="5">
    <source>
        <dbReference type="ARBA" id="ARBA00022824"/>
    </source>
</evidence>
<dbReference type="Pfam" id="PF06699">
    <property type="entry name" value="PIG-F"/>
    <property type="match status" value="1"/>
</dbReference>
<gene>
    <name evidence="10" type="ORF">CSKR_203667</name>
</gene>
<dbReference type="EMBL" id="NIRI02000005">
    <property type="protein sequence ID" value="KAG5454602.1"/>
    <property type="molecule type" value="Genomic_DNA"/>
</dbReference>
<comment type="caution">
    <text evidence="10">The sequence shown here is derived from an EMBL/GenBank/DDBJ whole genome shotgun (WGS) entry which is preliminary data.</text>
</comment>
<sequence length="164" mass="18347">MKKSKAGISSQLCYLALSVGVYTFLFMLFGAPFLEQHLETVSLAILLTCLTTLPFLALDDPCVRRVNVVYFSPRQPHEWFLAFLGYGAVIGTWSSAALLILDWDRPWQAWPYPCVMGALLGAFLGILLHLTHTYTTNCRRQSALDDPSLSSSHTRNTDVKVCMD</sequence>
<feature type="transmembrane region" description="Helical" evidence="9">
    <location>
        <begin position="109"/>
        <end position="130"/>
    </location>
</feature>
<evidence type="ECO:0000256" key="1">
    <source>
        <dbReference type="ARBA" id="ARBA00004477"/>
    </source>
</evidence>
<evidence type="ECO:0000256" key="9">
    <source>
        <dbReference type="SAM" id="Phobius"/>
    </source>
</evidence>
<dbReference type="AlphaFoldDB" id="A0A8T1N0F1"/>
<protein>
    <submittedName>
        <fullName evidence="10">Phosphatidylinositol-glycan biosynthesis class F protein</fullName>
    </submittedName>
</protein>
<feature type="compositionally biased region" description="Basic and acidic residues" evidence="8">
    <location>
        <begin position="155"/>
        <end position="164"/>
    </location>
</feature>
<evidence type="ECO:0000256" key="4">
    <source>
        <dbReference type="ARBA" id="ARBA00022692"/>
    </source>
</evidence>
<feature type="transmembrane region" description="Helical" evidence="9">
    <location>
        <begin position="40"/>
        <end position="58"/>
    </location>
</feature>
<comment type="pathway">
    <text evidence="2">Glycolipid biosynthesis; glycosylphosphatidylinositol-anchor biosynthesis.</text>
</comment>
<feature type="region of interest" description="Disordered" evidence="8">
    <location>
        <begin position="142"/>
        <end position="164"/>
    </location>
</feature>
<evidence type="ECO:0000313" key="11">
    <source>
        <dbReference type="Proteomes" id="UP000286415"/>
    </source>
</evidence>
<feature type="transmembrane region" description="Helical" evidence="9">
    <location>
        <begin position="79"/>
        <end position="103"/>
    </location>
</feature>
<reference evidence="10 11" key="2">
    <citation type="journal article" date="2021" name="Genomics">
        <title>High-quality reference genome for Clonorchis sinensis.</title>
        <authorList>
            <person name="Young N.D."/>
            <person name="Stroehlein A.J."/>
            <person name="Kinkar L."/>
            <person name="Wang T."/>
            <person name="Sohn W.M."/>
            <person name="Chang B.C.H."/>
            <person name="Kaur P."/>
            <person name="Weisz D."/>
            <person name="Dudchenko O."/>
            <person name="Aiden E.L."/>
            <person name="Korhonen P.K."/>
            <person name="Gasser R.B."/>
        </authorList>
    </citation>
    <scope>NUCLEOTIDE SEQUENCE [LARGE SCALE GENOMIC DNA]</scope>
    <source>
        <strain evidence="10">Cs-k2</strain>
    </source>
</reference>
<keyword evidence="4 9" id="KW-0812">Transmembrane</keyword>
<dbReference type="OrthoDB" id="17366at2759"/>
<evidence type="ECO:0000256" key="6">
    <source>
        <dbReference type="ARBA" id="ARBA00022989"/>
    </source>
</evidence>
<evidence type="ECO:0000256" key="3">
    <source>
        <dbReference type="ARBA" id="ARBA00022502"/>
    </source>
</evidence>
<organism evidence="10 11">
    <name type="scientific">Clonorchis sinensis</name>
    <name type="common">Chinese liver fluke</name>
    <dbReference type="NCBI Taxonomy" id="79923"/>
    <lineage>
        <taxon>Eukaryota</taxon>
        <taxon>Metazoa</taxon>
        <taxon>Spiralia</taxon>
        <taxon>Lophotrochozoa</taxon>
        <taxon>Platyhelminthes</taxon>
        <taxon>Trematoda</taxon>
        <taxon>Digenea</taxon>
        <taxon>Opisthorchiida</taxon>
        <taxon>Opisthorchiata</taxon>
        <taxon>Opisthorchiidae</taxon>
        <taxon>Clonorchis</taxon>
    </lineage>
</organism>
<dbReference type="GO" id="GO:0005789">
    <property type="term" value="C:endoplasmic reticulum membrane"/>
    <property type="evidence" value="ECO:0007669"/>
    <property type="project" value="UniProtKB-SubCell"/>
</dbReference>
<proteinExistence type="predicted"/>
<keyword evidence="7 9" id="KW-0472">Membrane</keyword>